<feature type="compositionally biased region" description="Basic and acidic residues" evidence="1">
    <location>
        <begin position="124"/>
        <end position="141"/>
    </location>
</feature>
<protein>
    <submittedName>
        <fullName evidence="2">RHTO0S03e12970g1_1</fullName>
    </submittedName>
</protein>
<sequence>MKFFYDSSAAKNHIRPLSRSPPPGSTSTSTSKAKPKTVRPPSDDDDDEAEVPKKKPRKTRSDKGVKRVSTDEEGKEEKEVKKRGRPRKEPETYAAKAKAALKAKEKEKHRELLEEIEEEEEAEERERAGKVDPVAKAEKGKGKGKAKVVKPPDDEGEDDEIDWTEDERVVAEPKKDVKGKGKGKSKDLVVVGLELHANRASLSPPPAKKSKLAARPVAAANAASTDWLPRLSTDNYFDLSSDEREAFLDLLDKEDVRNRKGEVKDGGSPAGGEEVAKARKWRCATCGFDLATPASVVDSILASRRLTAPCARLFLVAAPLVPRLHAEILYPPYGSRKSMPRNLPIPSYAPPSTFAITVSSPVRLHPSSSITFPTKTQGRGADVMLEAVAGRFPDPRTSRKGVRAGYAIPSVPLLALSD</sequence>
<feature type="compositionally biased region" description="Basic and acidic residues" evidence="1">
    <location>
        <begin position="166"/>
        <end position="183"/>
    </location>
</feature>
<feature type="compositionally biased region" description="Basic and acidic residues" evidence="1">
    <location>
        <begin position="102"/>
        <end position="113"/>
    </location>
</feature>
<name>A0A061AVK1_RHOTO</name>
<dbReference type="OrthoDB" id="10641718at2759"/>
<feature type="compositionally biased region" description="Basic and acidic residues" evidence="1">
    <location>
        <begin position="59"/>
        <end position="80"/>
    </location>
</feature>
<proteinExistence type="predicted"/>
<dbReference type="EMBL" id="LK052938">
    <property type="protein sequence ID" value="CDR38761.1"/>
    <property type="molecule type" value="Genomic_DNA"/>
</dbReference>
<gene>
    <name evidence="2" type="ORF">RHTO0S_03e12970g</name>
</gene>
<accession>A0A061AVK1</accession>
<feature type="compositionally biased region" description="Acidic residues" evidence="1">
    <location>
        <begin position="154"/>
        <end position="165"/>
    </location>
</feature>
<feature type="region of interest" description="Disordered" evidence="1">
    <location>
        <begin position="1"/>
        <end position="183"/>
    </location>
</feature>
<organism evidence="2">
    <name type="scientific">Rhodotorula toruloides</name>
    <name type="common">Yeast</name>
    <name type="synonym">Rhodosporidium toruloides</name>
    <dbReference type="NCBI Taxonomy" id="5286"/>
    <lineage>
        <taxon>Eukaryota</taxon>
        <taxon>Fungi</taxon>
        <taxon>Dikarya</taxon>
        <taxon>Basidiomycota</taxon>
        <taxon>Pucciniomycotina</taxon>
        <taxon>Microbotryomycetes</taxon>
        <taxon>Sporidiobolales</taxon>
        <taxon>Sporidiobolaceae</taxon>
        <taxon>Rhodotorula</taxon>
    </lineage>
</organism>
<evidence type="ECO:0000256" key="1">
    <source>
        <dbReference type="SAM" id="MobiDB-lite"/>
    </source>
</evidence>
<reference evidence="2" key="1">
    <citation type="journal article" date="2014" name="Genome Announc.">
        <title>Draft genome sequence of Rhodosporidium toruloides CECT1137, an oleaginous yeast of biotechnological interest.</title>
        <authorList>
            <person name="Morin N."/>
            <person name="Calcas X."/>
            <person name="Devillers H."/>
            <person name="Durrens P."/>
            <person name="Sherman D.J."/>
            <person name="Nicaud J.-M."/>
            <person name="Neuveglise C."/>
        </authorList>
    </citation>
    <scope>NUCLEOTIDE SEQUENCE</scope>
    <source>
        <strain evidence="2">CECT1137</strain>
    </source>
</reference>
<feature type="compositionally biased region" description="Acidic residues" evidence="1">
    <location>
        <begin position="114"/>
        <end position="123"/>
    </location>
</feature>
<evidence type="ECO:0000313" key="2">
    <source>
        <dbReference type="EMBL" id="CDR38761.1"/>
    </source>
</evidence>
<dbReference type="AlphaFoldDB" id="A0A061AVK1"/>